<comment type="similarity">
    <text evidence="1">Belongs to the iron/ascorbate-dependent oxidoreductase family.</text>
</comment>
<evidence type="ECO:0000313" key="4">
    <source>
        <dbReference type="EMBL" id="TQB75110.1"/>
    </source>
</evidence>
<sequence>MAPAAIVSSMTPTPPVVVGPATKKATRPTDKLPQSLIDGARLTEKQSFDPKKHLDFQPPEKIYTMKEIGLEGHGISPNAVSEPFPLFTEEAIKQMRAEIFSEAVLENCQYTSTFIRNMVRGMGPVRAPFTYDAWYSPEVIARVSEVAGVELVPSFDFEIANINISINDQNIQLGVYEDKPDHDRTSAVAWHYDSFPFVCVTMLSDCTGMVGGETALRKPDGEIMKVRGPTMGTAVVMQGRYIEHQALKAHGGRERITMVTCFRPKSPFIKDETVLTGVRGISNVDEMYTQYTIYRLEILEERIRDRLKTERRRELTKHSFDVAEARSFLLEQKKFLDAMLTEIIE</sequence>
<protein>
    <recommendedName>
        <fullName evidence="3">Fe2OG dioxygenase domain-containing protein</fullName>
    </recommendedName>
</protein>
<accession>A0A507R145</accession>
<comment type="caution">
    <text evidence="4">The sequence shown here is derived from an EMBL/GenBank/DDBJ whole genome shotgun (WGS) entry which is preliminary data.</text>
</comment>
<evidence type="ECO:0000313" key="5">
    <source>
        <dbReference type="Proteomes" id="UP000319663"/>
    </source>
</evidence>
<keyword evidence="5" id="KW-1185">Reference proteome</keyword>
<dbReference type="GO" id="GO:0016491">
    <property type="term" value="F:oxidoreductase activity"/>
    <property type="evidence" value="ECO:0007669"/>
    <property type="project" value="UniProtKB-KW"/>
</dbReference>
<evidence type="ECO:0000256" key="1">
    <source>
        <dbReference type="RuleBase" id="RU003682"/>
    </source>
</evidence>
<gene>
    <name evidence="4" type="ORF">MPDQ_003656</name>
</gene>
<keyword evidence="1" id="KW-0560">Oxidoreductase</keyword>
<organism evidence="4 5">
    <name type="scientific">Monascus purpureus</name>
    <name type="common">Red mold</name>
    <name type="synonym">Monascus anka</name>
    <dbReference type="NCBI Taxonomy" id="5098"/>
    <lineage>
        <taxon>Eukaryota</taxon>
        <taxon>Fungi</taxon>
        <taxon>Dikarya</taxon>
        <taxon>Ascomycota</taxon>
        <taxon>Pezizomycotina</taxon>
        <taxon>Eurotiomycetes</taxon>
        <taxon>Eurotiomycetidae</taxon>
        <taxon>Eurotiales</taxon>
        <taxon>Aspergillaceae</taxon>
        <taxon>Monascus</taxon>
    </lineage>
</organism>
<keyword evidence="1" id="KW-0479">Metal-binding</keyword>
<dbReference type="GO" id="GO:0046872">
    <property type="term" value="F:metal ion binding"/>
    <property type="evidence" value="ECO:0007669"/>
    <property type="project" value="UniProtKB-KW"/>
</dbReference>
<reference evidence="4 5" key="1">
    <citation type="submission" date="2019-06" db="EMBL/GenBank/DDBJ databases">
        <title>Wine fermentation using esterase from Monascus purpureus.</title>
        <authorList>
            <person name="Geng C."/>
            <person name="Zhang Y."/>
        </authorList>
    </citation>
    <scope>NUCLEOTIDE SEQUENCE [LARGE SCALE GENOMIC DNA]</scope>
    <source>
        <strain evidence="4">HQ1</strain>
    </source>
</reference>
<evidence type="ECO:0000256" key="2">
    <source>
        <dbReference type="SAM" id="MobiDB-lite"/>
    </source>
</evidence>
<proteinExistence type="inferred from homology"/>
<dbReference type="Proteomes" id="UP000319663">
    <property type="component" value="Unassembled WGS sequence"/>
</dbReference>
<dbReference type="PANTHER" id="PTHR41677">
    <property type="entry name" value="YALI0B19030P"/>
    <property type="match status" value="1"/>
</dbReference>
<keyword evidence="1" id="KW-0408">Iron</keyword>
<dbReference type="EMBL" id="VIFY01000023">
    <property type="protein sequence ID" value="TQB75110.1"/>
    <property type="molecule type" value="Genomic_DNA"/>
</dbReference>
<dbReference type="PROSITE" id="PS51471">
    <property type="entry name" value="FE2OG_OXY"/>
    <property type="match status" value="1"/>
</dbReference>
<evidence type="ECO:0000259" key="3">
    <source>
        <dbReference type="PROSITE" id="PS51471"/>
    </source>
</evidence>
<name>A0A507R145_MONPU</name>
<feature type="region of interest" description="Disordered" evidence="2">
    <location>
        <begin position="1"/>
        <end position="31"/>
    </location>
</feature>
<dbReference type="PANTHER" id="PTHR41677:SF1">
    <property type="entry name" value="FE2OG DIOXYGENASE DOMAIN-CONTAINING PROTEIN"/>
    <property type="match status" value="1"/>
</dbReference>
<dbReference type="AlphaFoldDB" id="A0A507R145"/>
<feature type="domain" description="Fe2OG dioxygenase" evidence="3">
    <location>
        <begin position="166"/>
        <end position="266"/>
    </location>
</feature>
<dbReference type="InterPro" id="IPR005123">
    <property type="entry name" value="Oxoglu/Fe-dep_dioxygenase_dom"/>
</dbReference>
<dbReference type="STRING" id="5098.A0A507R145"/>
<dbReference type="OrthoDB" id="10256055at2759"/>